<proteinExistence type="predicted"/>
<comment type="caution">
    <text evidence="1">The sequence shown here is derived from an EMBL/GenBank/DDBJ whole genome shotgun (WGS) entry which is preliminary data.</text>
</comment>
<dbReference type="SUPFAM" id="SSF56655">
    <property type="entry name" value="Carbohydrate phosphatase"/>
    <property type="match status" value="1"/>
</dbReference>
<evidence type="ECO:0000313" key="1">
    <source>
        <dbReference type="EMBL" id="TDD52791.1"/>
    </source>
</evidence>
<accession>A0A4R4Z3W2</accession>
<dbReference type="OrthoDB" id="9772456at2"/>
<dbReference type="EMBL" id="SMKW01000011">
    <property type="protein sequence ID" value="TDD52791.1"/>
    <property type="molecule type" value="Genomic_DNA"/>
</dbReference>
<keyword evidence="2" id="KW-1185">Reference proteome</keyword>
<protein>
    <submittedName>
        <fullName evidence="1">Uncharacterized protein</fullName>
    </submittedName>
</protein>
<organism evidence="1 2">
    <name type="scientific">Saccharopolyspora elongata</name>
    <dbReference type="NCBI Taxonomy" id="2530387"/>
    <lineage>
        <taxon>Bacteria</taxon>
        <taxon>Bacillati</taxon>
        <taxon>Actinomycetota</taxon>
        <taxon>Actinomycetes</taxon>
        <taxon>Pseudonocardiales</taxon>
        <taxon>Pseudonocardiaceae</taxon>
        <taxon>Saccharopolyspora</taxon>
    </lineage>
</organism>
<reference evidence="1 2" key="1">
    <citation type="submission" date="2019-03" db="EMBL/GenBank/DDBJ databases">
        <title>Draft genome sequences of novel Actinobacteria.</title>
        <authorList>
            <person name="Sahin N."/>
            <person name="Ay H."/>
            <person name="Saygin H."/>
        </authorList>
    </citation>
    <scope>NUCLEOTIDE SEQUENCE [LARGE SCALE GENOMIC DNA]</scope>
    <source>
        <strain evidence="1 2">7K502</strain>
    </source>
</reference>
<evidence type="ECO:0000313" key="2">
    <source>
        <dbReference type="Proteomes" id="UP000294947"/>
    </source>
</evidence>
<name>A0A4R4Z3W2_9PSEU</name>
<dbReference type="Proteomes" id="UP000294947">
    <property type="component" value="Unassembled WGS sequence"/>
</dbReference>
<sequence>MAVCRAVGCVVTRIDGTPLAETSRGLVAAADAETHELLMSVIRDLR</sequence>
<gene>
    <name evidence="1" type="ORF">E1288_11330</name>
</gene>
<dbReference type="Gene3D" id="3.40.190.80">
    <property type="match status" value="1"/>
</dbReference>
<dbReference type="AlphaFoldDB" id="A0A4R4Z3W2"/>